<protein>
    <submittedName>
        <fullName evidence="2">Uncharacterized protein</fullName>
    </submittedName>
</protein>
<feature type="compositionally biased region" description="Basic and acidic residues" evidence="1">
    <location>
        <begin position="18"/>
        <end position="27"/>
    </location>
</feature>
<evidence type="ECO:0000256" key="1">
    <source>
        <dbReference type="SAM" id="MobiDB-lite"/>
    </source>
</evidence>
<sequence length="53" mass="6060">MQVRMEGMGNKNNTLEDELQKSKQQHDANLEELNNPRISYHCSIFPDSAAGLR</sequence>
<accession>A0A2S7YP93</accession>
<dbReference type="Proteomes" id="UP000237441">
    <property type="component" value="Unassembled WGS sequence"/>
</dbReference>
<dbReference type="OrthoDB" id="4863717at2759"/>
<reference evidence="2 3" key="1">
    <citation type="submission" date="2016-07" db="EMBL/GenBank/DDBJ databases">
        <title>Comparative genomics of the entomopathogenic fungus Beauveria bassiana.</title>
        <authorList>
            <person name="Valero Jimenez C.A."/>
            <person name="Zwaan B.J."/>
            <person name="Van Kan J.A."/>
            <person name="Takken W."/>
            <person name="Debets A.J."/>
            <person name="Schoustra S.E."/>
            <person name="Koenraadt C.J."/>
        </authorList>
    </citation>
    <scope>NUCLEOTIDE SEQUENCE [LARGE SCALE GENOMIC DNA]</scope>
    <source>
        <strain evidence="2 3">ARSEF 8028</strain>
    </source>
</reference>
<gene>
    <name evidence="2" type="ORF">BB8028_0010g00090</name>
</gene>
<feature type="region of interest" description="Disordered" evidence="1">
    <location>
        <begin position="1"/>
        <end position="27"/>
    </location>
</feature>
<evidence type="ECO:0000313" key="3">
    <source>
        <dbReference type="Proteomes" id="UP000237441"/>
    </source>
</evidence>
<proteinExistence type="predicted"/>
<name>A0A2S7YP93_BEABA</name>
<comment type="caution">
    <text evidence="2">The sequence shown here is derived from an EMBL/GenBank/DDBJ whole genome shotgun (WGS) entry which is preliminary data.</text>
</comment>
<organism evidence="2 3">
    <name type="scientific">Beauveria bassiana</name>
    <name type="common">White muscardine disease fungus</name>
    <name type="synonym">Tritirachium shiotae</name>
    <dbReference type="NCBI Taxonomy" id="176275"/>
    <lineage>
        <taxon>Eukaryota</taxon>
        <taxon>Fungi</taxon>
        <taxon>Dikarya</taxon>
        <taxon>Ascomycota</taxon>
        <taxon>Pezizomycotina</taxon>
        <taxon>Sordariomycetes</taxon>
        <taxon>Hypocreomycetidae</taxon>
        <taxon>Hypocreales</taxon>
        <taxon>Cordycipitaceae</taxon>
        <taxon>Beauveria</taxon>
    </lineage>
</organism>
<dbReference type="EMBL" id="JRHA01000010">
    <property type="protein sequence ID" value="PQK18016.1"/>
    <property type="molecule type" value="Genomic_DNA"/>
</dbReference>
<dbReference type="AlphaFoldDB" id="A0A2S7YP93"/>
<evidence type="ECO:0000313" key="2">
    <source>
        <dbReference type="EMBL" id="PQK18016.1"/>
    </source>
</evidence>